<dbReference type="AlphaFoldDB" id="A0A938WKS3"/>
<comment type="caution">
    <text evidence="5">The sequence shown here is derived from an EMBL/GenBank/DDBJ whole genome shotgun (WGS) entry which is preliminary data.</text>
</comment>
<protein>
    <submittedName>
        <fullName evidence="5">5'-nucleotidase C-terminal domain-containing protein</fullName>
    </submittedName>
</protein>
<keyword evidence="6" id="KW-1185">Reference proteome</keyword>
<dbReference type="Proteomes" id="UP000764045">
    <property type="component" value="Unassembled WGS sequence"/>
</dbReference>
<evidence type="ECO:0000259" key="4">
    <source>
        <dbReference type="Pfam" id="PF02872"/>
    </source>
</evidence>
<dbReference type="GO" id="GO:0000166">
    <property type="term" value="F:nucleotide binding"/>
    <property type="evidence" value="ECO:0007669"/>
    <property type="project" value="UniProtKB-KW"/>
</dbReference>
<proteinExistence type="inferred from homology"/>
<evidence type="ECO:0000256" key="1">
    <source>
        <dbReference type="ARBA" id="ARBA00022729"/>
    </source>
</evidence>
<dbReference type="PRINTS" id="PR01607">
    <property type="entry name" value="APYRASEFAMLY"/>
</dbReference>
<dbReference type="SUPFAM" id="SSF56300">
    <property type="entry name" value="Metallo-dependent phosphatases"/>
    <property type="match status" value="1"/>
</dbReference>
<dbReference type="GO" id="GO:0009166">
    <property type="term" value="P:nucleotide catabolic process"/>
    <property type="evidence" value="ECO:0007669"/>
    <property type="project" value="InterPro"/>
</dbReference>
<evidence type="ECO:0000256" key="2">
    <source>
        <dbReference type="RuleBase" id="RU362119"/>
    </source>
</evidence>
<dbReference type="GO" id="GO:0030288">
    <property type="term" value="C:outer membrane-bounded periplasmic space"/>
    <property type="evidence" value="ECO:0007669"/>
    <property type="project" value="TreeGrafter"/>
</dbReference>
<dbReference type="InterPro" id="IPR008334">
    <property type="entry name" value="5'-Nucleotdase_C"/>
</dbReference>
<dbReference type="PANTHER" id="PTHR11575">
    <property type="entry name" value="5'-NUCLEOTIDASE-RELATED"/>
    <property type="match status" value="1"/>
</dbReference>
<feature type="domain" description="Calcineurin-like phosphoesterase" evidence="3">
    <location>
        <begin position="9"/>
        <end position="237"/>
    </location>
</feature>
<dbReference type="Pfam" id="PF00149">
    <property type="entry name" value="Metallophos"/>
    <property type="match status" value="1"/>
</dbReference>
<reference evidence="5 6" key="1">
    <citation type="journal article" date="2021" name="Sci. Rep.">
        <title>The distribution of antibiotic resistance genes in chicken gut microbiota commensals.</title>
        <authorList>
            <person name="Juricova H."/>
            <person name="Matiasovicova J."/>
            <person name="Kubasova T."/>
            <person name="Cejkova D."/>
            <person name="Rychlik I."/>
        </authorList>
    </citation>
    <scope>NUCLEOTIDE SEQUENCE [LARGE SCALE GENOMIC DNA]</scope>
    <source>
        <strain evidence="5 6">An819</strain>
    </source>
</reference>
<evidence type="ECO:0000313" key="5">
    <source>
        <dbReference type="EMBL" id="MBM6660692.1"/>
    </source>
</evidence>
<dbReference type="Gene3D" id="3.60.21.10">
    <property type="match status" value="1"/>
</dbReference>
<dbReference type="GO" id="GO:0016787">
    <property type="term" value="F:hydrolase activity"/>
    <property type="evidence" value="ECO:0007669"/>
    <property type="project" value="UniProtKB-KW"/>
</dbReference>
<keyword evidence="2" id="KW-0547">Nucleotide-binding</keyword>
<dbReference type="Pfam" id="PF02872">
    <property type="entry name" value="5_nucleotid_C"/>
    <property type="match status" value="1"/>
</dbReference>
<dbReference type="InterPro" id="IPR029052">
    <property type="entry name" value="Metallo-depent_PP-like"/>
</dbReference>
<dbReference type="RefSeq" id="WP_205107696.1">
    <property type="nucleotide sequence ID" value="NZ_JACJJL010000003.1"/>
</dbReference>
<dbReference type="InterPro" id="IPR036907">
    <property type="entry name" value="5'-Nucleotdase_C_sf"/>
</dbReference>
<evidence type="ECO:0000259" key="3">
    <source>
        <dbReference type="Pfam" id="PF00149"/>
    </source>
</evidence>
<keyword evidence="1" id="KW-0732">Signal</keyword>
<gene>
    <name evidence="5" type="ORF">H6B30_02815</name>
</gene>
<dbReference type="InterPro" id="IPR006179">
    <property type="entry name" value="5_nucleotidase/apyrase"/>
</dbReference>
<feature type="domain" description="5'-Nucleotidase C-terminal" evidence="4">
    <location>
        <begin position="326"/>
        <end position="490"/>
    </location>
</feature>
<dbReference type="EMBL" id="JACJJL010000003">
    <property type="protein sequence ID" value="MBM6660692.1"/>
    <property type="molecule type" value="Genomic_DNA"/>
</dbReference>
<comment type="similarity">
    <text evidence="2">Belongs to the 5'-nucleotidase family.</text>
</comment>
<accession>A0A938WKS3</accession>
<sequence length="561" mass="62933">MTNEETINLKIIATSDVHGFFLPYDFIEQRPTPGSLARVCSYVKKERAKYGSNLILIDNGDILQGQPICNYFNSIKPQSTNIASQMLNYLGYDACTIGNHDIETGHGVYDKWAGETNCPVVAANIIDTASGKPYFKPYTMIERQGIRIAILGMVTPAVPNWLNESLWSGMRFESIADSASKWVKLIREKEAPDLTIGLFHSGWNGGISTTHCNEDEVERVAHQVEGIDVIFFGHDHTTRQATICNGDNSSVVCLNPSCDARAVASAEIKVEKAGNKISGKRITGGIVDITHERADVGFEMHFRQARDETNDFCRRRIGLIESSINTNDCFFGCAPFTDLIHNLQLAITHADISFNAPLSFNSKIEKGDIRVSDMFKLYRYENQIYVVKMTGREIKDYLEMSYGLWVGTMASEEDHIMLMEKETKAGKVRYRFKNLTFNFDSAAGIDYDVDVTKPAGERINVKCMSGGGMFDYSAWYTVAMNSYRGNGGGELLTKGAGIPTTELPRRIVWQSTKDQRQCLMEEIERMGTITPRANNNWRFVPLEWAGRAIERDRRLISGSQP</sequence>
<dbReference type="PANTHER" id="PTHR11575:SF6">
    <property type="entry name" value="2',3'-CYCLIC-NUCLEOTIDE 2'-PHOSPHODIESTERASE_3'-NUCLEOTIDASE"/>
    <property type="match status" value="1"/>
</dbReference>
<evidence type="ECO:0000313" key="6">
    <source>
        <dbReference type="Proteomes" id="UP000764045"/>
    </source>
</evidence>
<dbReference type="InterPro" id="IPR004843">
    <property type="entry name" value="Calcineurin-like_PHP"/>
</dbReference>
<organism evidence="5 6">
    <name type="scientific">Marseilla massiliensis</name>
    <dbReference type="NCBI Taxonomy" id="1841864"/>
    <lineage>
        <taxon>Bacteria</taxon>
        <taxon>Pseudomonadati</taxon>
        <taxon>Bacteroidota</taxon>
        <taxon>Bacteroidia</taxon>
        <taxon>Bacteroidales</taxon>
        <taxon>Prevotellaceae</taxon>
        <taxon>Marseilla</taxon>
    </lineage>
</organism>
<keyword evidence="2" id="KW-0378">Hydrolase</keyword>
<dbReference type="SUPFAM" id="SSF55816">
    <property type="entry name" value="5'-nucleotidase (syn. UDP-sugar hydrolase), C-terminal domain"/>
    <property type="match status" value="1"/>
</dbReference>
<dbReference type="Gene3D" id="3.90.780.10">
    <property type="entry name" value="5'-Nucleotidase, C-terminal domain"/>
    <property type="match status" value="1"/>
</dbReference>
<name>A0A938WKS3_9BACT</name>